<dbReference type="PANTHER" id="PTHR43133:SF58">
    <property type="entry name" value="ECF RNA POLYMERASE SIGMA FACTOR SIGD"/>
    <property type="match status" value="1"/>
</dbReference>
<dbReference type="NCBIfam" id="TIGR02937">
    <property type="entry name" value="sigma70-ECF"/>
    <property type="match status" value="1"/>
</dbReference>
<dbReference type="GO" id="GO:0016987">
    <property type="term" value="F:sigma factor activity"/>
    <property type="evidence" value="ECO:0007669"/>
    <property type="project" value="UniProtKB-KW"/>
</dbReference>
<feature type="domain" description="RNA polymerase sigma-70 region 2" evidence="6">
    <location>
        <begin position="64"/>
        <end position="131"/>
    </location>
</feature>
<dbReference type="STRING" id="582672.SAMN05216360_11372"/>
<dbReference type="PANTHER" id="PTHR43133">
    <property type="entry name" value="RNA POLYMERASE ECF-TYPE SIGMA FACTO"/>
    <property type="match status" value="1"/>
</dbReference>
<evidence type="ECO:0000259" key="7">
    <source>
        <dbReference type="Pfam" id="PF08281"/>
    </source>
</evidence>
<keyword evidence="2" id="KW-0805">Transcription regulation</keyword>
<dbReference type="InterPro" id="IPR013324">
    <property type="entry name" value="RNA_pol_sigma_r3/r4-like"/>
</dbReference>
<dbReference type="InterPro" id="IPR014284">
    <property type="entry name" value="RNA_pol_sigma-70_dom"/>
</dbReference>
<dbReference type="GO" id="GO:0006352">
    <property type="term" value="P:DNA-templated transcription initiation"/>
    <property type="evidence" value="ECO:0007669"/>
    <property type="project" value="InterPro"/>
</dbReference>
<evidence type="ECO:0000256" key="1">
    <source>
        <dbReference type="ARBA" id="ARBA00010641"/>
    </source>
</evidence>
<reference evidence="9" key="1">
    <citation type="submission" date="2016-10" db="EMBL/GenBank/DDBJ databases">
        <authorList>
            <person name="Varghese N."/>
            <person name="Submissions S."/>
        </authorList>
    </citation>
    <scope>NUCLEOTIDE SEQUENCE [LARGE SCALE GENOMIC DNA]</scope>
    <source>
        <strain evidence="9">BL47</strain>
    </source>
</reference>
<dbReference type="Gene3D" id="1.10.1740.10">
    <property type="match status" value="1"/>
</dbReference>
<feature type="domain" description="RNA polymerase sigma factor 70 region 4 type 2" evidence="7">
    <location>
        <begin position="163"/>
        <end position="214"/>
    </location>
</feature>
<dbReference type="SUPFAM" id="SSF88659">
    <property type="entry name" value="Sigma3 and sigma4 domains of RNA polymerase sigma factors"/>
    <property type="match status" value="1"/>
</dbReference>
<protein>
    <submittedName>
        <fullName evidence="8">RNA polymerase, sigma subunit, ECF family</fullName>
    </submittedName>
</protein>
<dbReference type="InterPro" id="IPR036388">
    <property type="entry name" value="WH-like_DNA-bd_sf"/>
</dbReference>
<evidence type="ECO:0000256" key="2">
    <source>
        <dbReference type="ARBA" id="ARBA00023015"/>
    </source>
</evidence>
<keyword evidence="9" id="KW-1185">Reference proteome</keyword>
<dbReference type="Pfam" id="PF08281">
    <property type="entry name" value="Sigma70_r4_2"/>
    <property type="match status" value="1"/>
</dbReference>
<keyword evidence="3" id="KW-0731">Sigma factor</keyword>
<dbReference type="Pfam" id="PF04542">
    <property type="entry name" value="Sigma70_r2"/>
    <property type="match status" value="1"/>
</dbReference>
<dbReference type="SUPFAM" id="SSF88946">
    <property type="entry name" value="Sigma2 domain of RNA polymerase sigma factors"/>
    <property type="match status" value="1"/>
</dbReference>
<evidence type="ECO:0000256" key="4">
    <source>
        <dbReference type="ARBA" id="ARBA00023125"/>
    </source>
</evidence>
<dbReference type="Gene3D" id="1.10.10.10">
    <property type="entry name" value="Winged helix-like DNA-binding domain superfamily/Winged helix DNA-binding domain"/>
    <property type="match status" value="1"/>
</dbReference>
<evidence type="ECO:0000256" key="5">
    <source>
        <dbReference type="ARBA" id="ARBA00023163"/>
    </source>
</evidence>
<organism evidence="8 9">
    <name type="scientific">Methylobacterium phyllostachyos</name>
    <dbReference type="NCBI Taxonomy" id="582672"/>
    <lineage>
        <taxon>Bacteria</taxon>
        <taxon>Pseudomonadati</taxon>
        <taxon>Pseudomonadota</taxon>
        <taxon>Alphaproteobacteria</taxon>
        <taxon>Hyphomicrobiales</taxon>
        <taxon>Methylobacteriaceae</taxon>
        <taxon>Methylobacterium</taxon>
    </lineage>
</organism>
<keyword evidence="4" id="KW-0238">DNA-binding</keyword>
<evidence type="ECO:0000313" key="8">
    <source>
        <dbReference type="EMBL" id="SDN97568.1"/>
    </source>
</evidence>
<dbReference type="InterPro" id="IPR039425">
    <property type="entry name" value="RNA_pol_sigma-70-like"/>
</dbReference>
<dbReference type="GO" id="GO:0003677">
    <property type="term" value="F:DNA binding"/>
    <property type="evidence" value="ECO:0007669"/>
    <property type="project" value="UniProtKB-KW"/>
</dbReference>
<gene>
    <name evidence="8" type="ORF">SAMN05216360_11372</name>
</gene>
<dbReference type="Proteomes" id="UP000198704">
    <property type="component" value="Unassembled WGS sequence"/>
</dbReference>
<accession>A0A1H0FSB1</accession>
<keyword evidence="5" id="KW-0804">Transcription</keyword>
<comment type="similarity">
    <text evidence="1">Belongs to the sigma-70 factor family. ECF subfamily.</text>
</comment>
<dbReference type="InterPro" id="IPR013249">
    <property type="entry name" value="RNA_pol_sigma70_r4_t2"/>
</dbReference>
<evidence type="ECO:0000259" key="6">
    <source>
        <dbReference type="Pfam" id="PF04542"/>
    </source>
</evidence>
<proteinExistence type="inferred from homology"/>
<evidence type="ECO:0000313" key="9">
    <source>
        <dbReference type="Proteomes" id="UP000198704"/>
    </source>
</evidence>
<evidence type="ECO:0000256" key="3">
    <source>
        <dbReference type="ARBA" id="ARBA00023082"/>
    </source>
</evidence>
<sequence>MILAGPLGLAACGWSLALGSEAGQDAARAGGRNGGGARMALEEELAGLMASAQRGDAAAYRALLKACLPVVSAIARAQGVRGEAVDDVVQDTLMTVHRARASYDPARPFMPWLRAITQRRAIDRLRRAGRRPREVSDPLAYEAEIDPGPAPGQGLEARDRAASLARAVASLPEGQRQAVEQLGLRELSLDEAAAVTGRSKGALKVNLHRALKTLRASLTREAE</sequence>
<dbReference type="InterPro" id="IPR007627">
    <property type="entry name" value="RNA_pol_sigma70_r2"/>
</dbReference>
<dbReference type="EMBL" id="FNHS01000013">
    <property type="protein sequence ID" value="SDN97568.1"/>
    <property type="molecule type" value="Genomic_DNA"/>
</dbReference>
<dbReference type="AlphaFoldDB" id="A0A1H0FSB1"/>
<name>A0A1H0FSB1_9HYPH</name>
<dbReference type="InterPro" id="IPR013325">
    <property type="entry name" value="RNA_pol_sigma_r2"/>
</dbReference>